<organism evidence="2 3">
    <name type="scientific">Sinanodonta woodiana</name>
    <name type="common">Chinese pond mussel</name>
    <name type="synonym">Anodonta woodiana</name>
    <dbReference type="NCBI Taxonomy" id="1069815"/>
    <lineage>
        <taxon>Eukaryota</taxon>
        <taxon>Metazoa</taxon>
        <taxon>Spiralia</taxon>
        <taxon>Lophotrochozoa</taxon>
        <taxon>Mollusca</taxon>
        <taxon>Bivalvia</taxon>
        <taxon>Autobranchia</taxon>
        <taxon>Heteroconchia</taxon>
        <taxon>Palaeoheterodonta</taxon>
        <taxon>Unionida</taxon>
        <taxon>Unionoidea</taxon>
        <taxon>Unionidae</taxon>
        <taxon>Unioninae</taxon>
        <taxon>Sinanodonta</taxon>
    </lineage>
</organism>
<gene>
    <name evidence="2" type="ORF">ACJMK2_006374</name>
</gene>
<dbReference type="AlphaFoldDB" id="A0ABD3VT52"/>
<accession>A0ABD3VT52</accession>
<dbReference type="Gene3D" id="1.10.3560.10">
    <property type="entry name" value="yst0336 like domain"/>
    <property type="match status" value="1"/>
</dbReference>
<dbReference type="PANTHER" id="PTHR13410:SF9">
    <property type="entry name" value="PROTEIN PBDC1"/>
    <property type="match status" value="1"/>
</dbReference>
<sequence length="164" mass="19078">MDFGGLNATEVQAAAAALKIDPQKVTNNADVEMQWAVKAYQHAETHFNLISSVDPRAIRLTRIDDEIYTRFRQEFADFPVEVLREEDLKSPEAKEKWRPFCSYFENKVEDFNMGTLLRTDSRKEFSEENSMLVLRIQFLAVEIARNREGYNDGIRKLKEKVVAR</sequence>
<proteinExistence type="predicted"/>
<dbReference type="Pfam" id="PF04669">
    <property type="entry name" value="PBDC1"/>
    <property type="match status" value="1"/>
</dbReference>
<dbReference type="InterPro" id="IPR021148">
    <property type="entry name" value="Polysacc_synth_dom"/>
</dbReference>
<evidence type="ECO:0000313" key="3">
    <source>
        <dbReference type="Proteomes" id="UP001634394"/>
    </source>
</evidence>
<feature type="domain" description="Polysaccharide biosynthesis" evidence="1">
    <location>
        <begin position="31"/>
        <end position="154"/>
    </location>
</feature>
<dbReference type="PANTHER" id="PTHR13410">
    <property type="entry name" value="PROTEIN PBDC1"/>
    <property type="match status" value="1"/>
</dbReference>
<dbReference type="EMBL" id="JBJQND010000010">
    <property type="protein sequence ID" value="KAL3864717.1"/>
    <property type="molecule type" value="Genomic_DNA"/>
</dbReference>
<reference evidence="2 3" key="1">
    <citation type="submission" date="2024-11" db="EMBL/GenBank/DDBJ databases">
        <title>Chromosome-level genome assembly of the freshwater bivalve Anodonta woodiana.</title>
        <authorList>
            <person name="Chen X."/>
        </authorList>
    </citation>
    <scope>NUCLEOTIDE SEQUENCE [LARGE SCALE GENOMIC DNA]</scope>
    <source>
        <strain evidence="2">MN2024</strain>
        <tissue evidence="2">Gills</tissue>
    </source>
</reference>
<comment type="caution">
    <text evidence="2">The sequence shown here is derived from an EMBL/GenBank/DDBJ whole genome shotgun (WGS) entry which is preliminary data.</text>
</comment>
<evidence type="ECO:0000259" key="1">
    <source>
        <dbReference type="Pfam" id="PF04669"/>
    </source>
</evidence>
<dbReference type="InterPro" id="IPR008476">
    <property type="entry name" value="PBDC1_metazoa/fungi"/>
</dbReference>
<evidence type="ECO:0000313" key="2">
    <source>
        <dbReference type="EMBL" id="KAL3864717.1"/>
    </source>
</evidence>
<dbReference type="InterPro" id="IPR023139">
    <property type="entry name" value="PBDC1-like_dom_sf"/>
</dbReference>
<dbReference type="Proteomes" id="UP001634394">
    <property type="component" value="Unassembled WGS sequence"/>
</dbReference>
<keyword evidence="3" id="KW-1185">Reference proteome</keyword>
<name>A0ABD3VT52_SINWO</name>
<protein>
    <recommendedName>
        <fullName evidence="1">Polysaccharide biosynthesis domain-containing protein</fullName>
    </recommendedName>
</protein>